<gene>
    <name evidence="1" type="ORF">FHS26_004477</name>
</gene>
<keyword evidence="2" id="KW-1185">Reference proteome</keyword>
<evidence type="ECO:0000313" key="1">
    <source>
        <dbReference type="EMBL" id="MBB3136720.1"/>
    </source>
</evidence>
<dbReference type="EMBL" id="JACHXH010000016">
    <property type="protein sequence ID" value="MBB3136720.1"/>
    <property type="molecule type" value="Genomic_DNA"/>
</dbReference>
<comment type="caution">
    <text evidence="1">The sequence shown here is derived from an EMBL/GenBank/DDBJ whole genome shotgun (WGS) entry which is preliminary data.</text>
</comment>
<proteinExistence type="predicted"/>
<evidence type="ECO:0000313" key="2">
    <source>
        <dbReference type="Proteomes" id="UP000518315"/>
    </source>
</evidence>
<organism evidence="1 2">
    <name type="scientific">Rhizobium pisi</name>
    <dbReference type="NCBI Taxonomy" id="574561"/>
    <lineage>
        <taxon>Bacteria</taxon>
        <taxon>Pseudomonadati</taxon>
        <taxon>Pseudomonadota</taxon>
        <taxon>Alphaproteobacteria</taxon>
        <taxon>Hyphomicrobiales</taxon>
        <taxon>Rhizobiaceae</taxon>
        <taxon>Rhizobium/Agrobacterium group</taxon>
        <taxon>Rhizobium</taxon>
    </lineage>
</organism>
<accession>A0A7W5BPE0</accession>
<dbReference type="AlphaFoldDB" id="A0A7W5BPE0"/>
<sequence length="65" mass="7031">MDFDIANLLDSDEAMEAGNSKFIASALGVLAARSAPGSRCRILRKNPYDAELVVGKDYVEIDVID</sequence>
<dbReference type="RefSeq" id="WP_027667873.1">
    <property type="nucleotide sequence ID" value="NZ_JACHXH010000016.1"/>
</dbReference>
<name>A0A7W5BPE0_9HYPH</name>
<dbReference type="Proteomes" id="UP000518315">
    <property type="component" value="Unassembled WGS sequence"/>
</dbReference>
<reference evidence="1 2" key="1">
    <citation type="submission" date="2020-08" db="EMBL/GenBank/DDBJ databases">
        <title>Genomic Encyclopedia of Type Strains, Phase III (KMG-III): the genomes of soil and plant-associated and newly described type strains.</title>
        <authorList>
            <person name="Whitman W."/>
        </authorList>
    </citation>
    <scope>NUCLEOTIDE SEQUENCE [LARGE SCALE GENOMIC DNA]</scope>
    <source>
        <strain evidence="1 2">CECT 4113</strain>
    </source>
</reference>
<protein>
    <submittedName>
        <fullName evidence="1">Uncharacterized protein</fullName>
    </submittedName>
</protein>